<keyword evidence="2" id="KW-1185">Reference proteome</keyword>
<dbReference type="EMBL" id="WNWW01000120">
    <property type="protein sequence ID" value="KAF3430173.1"/>
    <property type="molecule type" value="Genomic_DNA"/>
</dbReference>
<dbReference type="InterPro" id="IPR036188">
    <property type="entry name" value="FAD/NAD-bd_sf"/>
</dbReference>
<dbReference type="AlphaFoldDB" id="A0A833SNP4"/>
<comment type="caution">
    <text evidence="1">The sequence shown here is derived from an EMBL/GenBank/DDBJ whole genome shotgun (WGS) entry which is preliminary data.</text>
</comment>
<dbReference type="Proteomes" id="UP000655588">
    <property type="component" value="Unassembled WGS sequence"/>
</dbReference>
<proteinExistence type="predicted"/>
<name>A0A833SNP4_9HYME</name>
<protein>
    <submittedName>
        <fullName evidence="1">Uncharacterized protein</fullName>
    </submittedName>
</protein>
<evidence type="ECO:0000313" key="2">
    <source>
        <dbReference type="Proteomes" id="UP000655588"/>
    </source>
</evidence>
<reference evidence="1" key="1">
    <citation type="submission" date="2019-11" db="EMBL/GenBank/DDBJ databases">
        <title>The nuclear and mitochondrial genomes of Frieseomelitta varia - a highly eusocial stingless bee (Meliponini) with a permanently sterile worker caste.</title>
        <authorList>
            <person name="Freitas F.C.P."/>
            <person name="Lourenco A.P."/>
            <person name="Nunes F.M.F."/>
            <person name="Paschoal A.R."/>
            <person name="Abreu F.C.P."/>
            <person name="Barbin F.O."/>
            <person name="Bataglia L."/>
            <person name="Cardoso-Junior C.A.M."/>
            <person name="Cervoni M.S."/>
            <person name="Silva S.R."/>
            <person name="Dalarmi F."/>
            <person name="Del Lama M.A."/>
            <person name="Depintor T.S."/>
            <person name="Ferreira K.M."/>
            <person name="Goria P.S."/>
            <person name="Jaskot M.C."/>
            <person name="Lago D.C."/>
            <person name="Luna-Lucena D."/>
            <person name="Moda L.M."/>
            <person name="Nascimento L."/>
            <person name="Pedrino M."/>
            <person name="Rabico F.O."/>
            <person name="Sanches F.C."/>
            <person name="Santos D.E."/>
            <person name="Santos C.G."/>
            <person name="Vieira J."/>
            <person name="Lopes T.F."/>
            <person name="Barchuk A.R."/>
            <person name="Hartfelder K."/>
            <person name="Simoes Z.L.P."/>
            <person name="Bitondi M.M.G."/>
            <person name="Pinheiro D.G."/>
        </authorList>
    </citation>
    <scope>NUCLEOTIDE SEQUENCE</scope>
    <source>
        <strain evidence="1">USP_RPSP 00005682</strain>
        <tissue evidence="1">Whole individual</tissue>
    </source>
</reference>
<gene>
    <name evidence="1" type="ORF">E2986_12068</name>
</gene>
<dbReference type="Gene3D" id="3.50.50.60">
    <property type="entry name" value="FAD/NAD(P)-binding domain"/>
    <property type="match status" value="1"/>
</dbReference>
<dbReference type="Gene3D" id="3.30.410.10">
    <property type="entry name" value="Cholesterol Oxidase, domain 2"/>
    <property type="match status" value="1"/>
</dbReference>
<evidence type="ECO:0000313" key="1">
    <source>
        <dbReference type="EMBL" id="KAF3430173.1"/>
    </source>
</evidence>
<accession>A0A833SNP4</accession>
<organism evidence="1 2">
    <name type="scientific">Frieseomelitta varia</name>
    <dbReference type="NCBI Taxonomy" id="561572"/>
    <lineage>
        <taxon>Eukaryota</taxon>
        <taxon>Metazoa</taxon>
        <taxon>Ecdysozoa</taxon>
        <taxon>Arthropoda</taxon>
        <taxon>Hexapoda</taxon>
        <taxon>Insecta</taxon>
        <taxon>Pterygota</taxon>
        <taxon>Neoptera</taxon>
        <taxon>Endopterygota</taxon>
        <taxon>Hymenoptera</taxon>
        <taxon>Apocrita</taxon>
        <taxon>Aculeata</taxon>
        <taxon>Apoidea</taxon>
        <taxon>Anthophila</taxon>
        <taxon>Apidae</taxon>
        <taxon>Frieseomelitta</taxon>
    </lineage>
</organism>
<sequence length="174" mass="19711">MNIVIKSVKFAITNQRMIGGSSTSNFMLYVRGSLRTIEEATMNGQKKEASWLKLQRSYLLYFLKSESNRNPEVSTKFNTISQNLVSISLNSKSYPVVSISVKRNFQDHVTTNGLIIATYFTSESISRKKEDIFYCKKTHRRPSSAINTTSVSVFLQYSSTKMACLIISGDFTNK</sequence>